<dbReference type="EMBL" id="QCYK01000002">
    <property type="protein sequence ID" value="PUZ25969.1"/>
    <property type="molecule type" value="Genomic_DNA"/>
</dbReference>
<accession>A0A2T7BI60</accession>
<feature type="domain" description="Transglutaminase-like" evidence="2">
    <location>
        <begin position="320"/>
        <end position="400"/>
    </location>
</feature>
<proteinExistence type="predicted"/>
<gene>
    <name evidence="3" type="ORF">DCC81_17140</name>
</gene>
<protein>
    <recommendedName>
        <fullName evidence="2">Transglutaminase-like domain-containing protein</fullName>
    </recommendedName>
</protein>
<dbReference type="Gene3D" id="3.10.620.30">
    <property type="match status" value="1"/>
</dbReference>
<evidence type="ECO:0000313" key="3">
    <source>
        <dbReference type="EMBL" id="PUZ25969.1"/>
    </source>
</evidence>
<dbReference type="SUPFAM" id="SSF54001">
    <property type="entry name" value="Cysteine proteinases"/>
    <property type="match status" value="1"/>
</dbReference>
<name>A0A2T7BI60_9BACT</name>
<keyword evidence="4" id="KW-1185">Reference proteome</keyword>
<dbReference type="Gene3D" id="2.60.120.1130">
    <property type="match status" value="1"/>
</dbReference>
<feature type="signal peptide" evidence="1">
    <location>
        <begin position="1"/>
        <end position="26"/>
    </location>
</feature>
<dbReference type="Pfam" id="PF01841">
    <property type="entry name" value="Transglut_core"/>
    <property type="match status" value="1"/>
</dbReference>
<keyword evidence="1" id="KW-0732">Signal</keyword>
<dbReference type="InterPro" id="IPR002931">
    <property type="entry name" value="Transglutaminase-like"/>
</dbReference>
<comment type="caution">
    <text evidence="3">The sequence shown here is derived from an EMBL/GenBank/DDBJ whole genome shotgun (WGS) entry which is preliminary data.</text>
</comment>
<dbReference type="AlphaFoldDB" id="A0A2T7BI60"/>
<dbReference type="Gene3D" id="2.60.40.3140">
    <property type="match status" value="1"/>
</dbReference>
<evidence type="ECO:0000313" key="4">
    <source>
        <dbReference type="Proteomes" id="UP000244450"/>
    </source>
</evidence>
<dbReference type="Proteomes" id="UP000244450">
    <property type="component" value="Unassembled WGS sequence"/>
</dbReference>
<reference evidence="3 4" key="1">
    <citation type="submission" date="2018-04" db="EMBL/GenBank/DDBJ databases">
        <title>Chitinophaga fuyangensis sp. nov., isolated from soil in a chemical factory.</title>
        <authorList>
            <person name="Chen K."/>
        </authorList>
    </citation>
    <scope>NUCLEOTIDE SEQUENCE [LARGE SCALE GENOMIC DNA]</scope>
    <source>
        <strain evidence="3 4">LY-1</strain>
    </source>
</reference>
<organism evidence="3 4">
    <name type="scientific">Chitinophaga parva</name>
    <dbReference type="NCBI Taxonomy" id="2169414"/>
    <lineage>
        <taxon>Bacteria</taxon>
        <taxon>Pseudomonadati</taxon>
        <taxon>Bacteroidota</taxon>
        <taxon>Chitinophagia</taxon>
        <taxon>Chitinophagales</taxon>
        <taxon>Chitinophagaceae</taxon>
        <taxon>Chitinophaga</taxon>
    </lineage>
</organism>
<sequence>MNLYGSMLRFVLAALVLLTTPTRLQAQEKSPCQFGQVSVDDFRPTSYAVDTGAAAVYLADVGKASYNDRSGDLELEFTRYTRIHILHKNGYDEATFTIPLYSGNAGKPDVLNDLKAVTYNLENGRVVATKLDIKTIFTEKEDREWVVKKFSMPAVKEGSIVEVSYTRSGYVDRTPPSWDFQGSCPRIWSGYTVSIPQWYGFVFLRQGYYDVDYDSKERVANFAFNYTPTGAHEAHRGIASVSVTDHFFSARNLPGLRDESFTTTLRNHLCRVEFQLASVHYPNSDEHRILSTWPQMQEELFRDATFGAPLMEDNVFLEDVIKQLTAKAPNDTEKAKAIYRWVQQHMTCTGYSGMYMEAPGLRHVFTSGRGTGADINLLLVAMLRKAGLEAWPLILSTRAHGKTYEEYPLHRRFDYVTAWVQADGREYNLDGSRGHLGFGHLPLYLYNGHARLMSPEAPARYFNADTLHENLVTAVRMNVAANGNVKGTYTEQEGYYRSLHLRDDVASQGQDAFRQRLARILGNDATVSNLQLINLDSIDAPVAENFDFEWEHNGDGSRLYLHPIVGQVQVRNPFTAMERRYPVEMSYMDNETYIASILIPPGYVVEGVPAPANITLPDGAATFRYQLRQDGNLVQVRVMLNFNRAVFSPEEYEGLRRFFDLIVNKEAELLVLRKQS</sequence>
<evidence type="ECO:0000259" key="2">
    <source>
        <dbReference type="Pfam" id="PF01841"/>
    </source>
</evidence>
<evidence type="ECO:0000256" key="1">
    <source>
        <dbReference type="SAM" id="SignalP"/>
    </source>
</evidence>
<feature type="chain" id="PRO_5015520379" description="Transglutaminase-like domain-containing protein" evidence="1">
    <location>
        <begin position="27"/>
        <end position="676"/>
    </location>
</feature>
<dbReference type="InterPro" id="IPR038765">
    <property type="entry name" value="Papain-like_cys_pep_sf"/>
</dbReference>